<dbReference type="InterPro" id="IPR047705">
    <property type="entry name" value="AimR-like"/>
</dbReference>
<keyword evidence="2" id="KW-1185">Reference proteome</keyword>
<evidence type="ECO:0000313" key="2">
    <source>
        <dbReference type="Proteomes" id="UP000006294"/>
    </source>
</evidence>
<dbReference type="NCBIfam" id="NF038310">
    <property type="entry name" value="lysogeny_AimR"/>
    <property type="match status" value="1"/>
</dbReference>
<accession>K0J028</accession>
<dbReference type="Proteomes" id="UP000006294">
    <property type="component" value="Chromosome"/>
</dbReference>
<dbReference type="STRING" id="698758.AXY_20430"/>
<protein>
    <submittedName>
        <fullName evidence="1">Uncharacterized protein</fullName>
    </submittedName>
</protein>
<dbReference type="eggNOG" id="ENOG502Z9E0">
    <property type="taxonomic scope" value="Bacteria"/>
</dbReference>
<dbReference type="KEGG" id="axl:AXY_20430"/>
<proteinExistence type="predicted"/>
<dbReference type="AlphaFoldDB" id="K0J028"/>
<evidence type="ECO:0000313" key="1">
    <source>
        <dbReference type="EMBL" id="BAM48175.1"/>
    </source>
</evidence>
<dbReference type="OrthoDB" id="2692106at2"/>
<dbReference type="RefSeq" id="WP_015010761.1">
    <property type="nucleotide sequence ID" value="NC_018704.1"/>
</dbReference>
<dbReference type="EMBL" id="AP012050">
    <property type="protein sequence ID" value="BAM48175.1"/>
    <property type="molecule type" value="Genomic_DNA"/>
</dbReference>
<reference evidence="1 2" key="1">
    <citation type="submission" date="2011-01" db="EMBL/GenBank/DDBJ databases">
        <title>Whole genome sequence of Amphibacillus xylinus NBRC 15112.</title>
        <authorList>
            <person name="Nakazawa H."/>
            <person name="Katano Y."/>
            <person name="Nakamura S."/>
            <person name="Sasagawa M."/>
            <person name="Fukada J."/>
            <person name="Arai T."/>
            <person name="Sasakura N."/>
            <person name="Mochizuki D."/>
            <person name="Hosoyama A."/>
            <person name="Harada K."/>
            <person name="Horikawa H."/>
            <person name="Kato Y."/>
            <person name="Harada T."/>
            <person name="Sasaki K."/>
            <person name="Sekiguchi M."/>
            <person name="Hodoyama M."/>
            <person name="Nishiko R."/>
            <person name="Narita H."/>
            <person name="Hanamaki A."/>
            <person name="Hata C."/>
            <person name="Konno Y."/>
            <person name="Niimura Y."/>
            <person name="Yamazaki S."/>
            <person name="Fujita N."/>
        </authorList>
    </citation>
    <scope>NUCLEOTIDE SEQUENCE [LARGE SCALE GENOMIC DNA]</scope>
    <source>
        <strain evidence="2">ATCC 51415 / DSM 6626 / JCM 7361 / LMG 17667 / NBRC 15112 / Ep01</strain>
    </source>
</reference>
<dbReference type="HOGENOM" id="CLU_069786_0_0_9"/>
<sequence length="332" mass="39423">MSIKPSQVKFKDAHQYLSWLQLNSDINTHPDKLKAFFVSTNDLYSQCIGLEFLLMNGFLPEFEQLLERNRNSRSKVNREWAFIYDLFLMKQKRVRSKSQLLELVQHFNTEDAALQCIQLFLEIALYFDIFEYGILANRLEELIRKLYAVTDPILKPLFKQRMNMVLFHHYWKRNEMVLARKYGFDALVNTTNIRYLANLHINLSLSYIFEDFELANYHLDETIRIAKENNLPRLITSVENNTRPFIYAHFNIPNQLDTPIKSEQAHLALARGDFSTAQRILSEVTEDTPFTKYYIGRAFQNRRILLQSYNEFLEQRSDHFFARLPLTALRTL</sequence>
<organism evidence="1 2">
    <name type="scientific">Amphibacillus xylanus (strain ATCC 51415 / DSM 6626 / JCM 7361 / LMG 17667 / NBRC 15112 / Ep01)</name>
    <dbReference type="NCBI Taxonomy" id="698758"/>
    <lineage>
        <taxon>Bacteria</taxon>
        <taxon>Bacillati</taxon>
        <taxon>Bacillota</taxon>
        <taxon>Bacilli</taxon>
        <taxon>Bacillales</taxon>
        <taxon>Bacillaceae</taxon>
        <taxon>Amphibacillus</taxon>
    </lineage>
</organism>
<dbReference type="Pfam" id="PF22871">
    <property type="entry name" value="AimR"/>
    <property type="match status" value="1"/>
</dbReference>
<name>K0J028_AMPXN</name>
<gene>
    <name evidence="1" type="ordered locus">AXY_20430</name>
</gene>